<dbReference type="InterPro" id="IPR015943">
    <property type="entry name" value="WD40/YVTN_repeat-like_dom_sf"/>
</dbReference>
<protein>
    <submittedName>
        <fullName evidence="1">Uncharacterized protein</fullName>
    </submittedName>
</protein>
<evidence type="ECO:0000313" key="1">
    <source>
        <dbReference type="EMBL" id="UYW00478.1"/>
    </source>
</evidence>
<evidence type="ECO:0000313" key="2">
    <source>
        <dbReference type="Proteomes" id="UP001163328"/>
    </source>
</evidence>
<dbReference type="PANTHER" id="PTHR47197:SF3">
    <property type="entry name" value="DIHYDRO-HEME D1 DEHYDROGENASE"/>
    <property type="match status" value="1"/>
</dbReference>
<keyword evidence="2" id="KW-1185">Reference proteome</keyword>
<dbReference type="Gene3D" id="2.130.10.10">
    <property type="entry name" value="YVTN repeat-like/Quinoprotein amine dehydrogenase"/>
    <property type="match status" value="1"/>
</dbReference>
<dbReference type="Proteomes" id="UP001163328">
    <property type="component" value="Chromosome"/>
</dbReference>
<dbReference type="Pfam" id="PF16819">
    <property type="entry name" value="DUF5074"/>
    <property type="match status" value="1"/>
</dbReference>
<dbReference type="EMBL" id="CP081495">
    <property type="protein sequence ID" value="UYW00478.1"/>
    <property type="molecule type" value="Genomic_DNA"/>
</dbReference>
<organism evidence="1 2">
    <name type="scientific">Flavobacterium agricola</name>
    <dbReference type="NCBI Taxonomy" id="2870839"/>
    <lineage>
        <taxon>Bacteria</taxon>
        <taxon>Pseudomonadati</taxon>
        <taxon>Bacteroidota</taxon>
        <taxon>Flavobacteriia</taxon>
        <taxon>Flavobacteriales</taxon>
        <taxon>Flavobacteriaceae</taxon>
        <taxon>Flavobacterium</taxon>
    </lineage>
</organism>
<gene>
    <name evidence="1" type="ORF">K5I29_07915</name>
</gene>
<proteinExistence type="predicted"/>
<dbReference type="InterPro" id="IPR011048">
    <property type="entry name" value="Haem_d1_sf"/>
</dbReference>
<name>A0ABY6LZY1_9FLAO</name>
<dbReference type="InterPro" id="IPR051200">
    <property type="entry name" value="Host-pathogen_enzymatic-act"/>
</dbReference>
<reference evidence="1" key="1">
    <citation type="submission" date="2021-08" db="EMBL/GenBank/DDBJ databases">
        <title>Flavobacterium sp. strain CC-SYL302.</title>
        <authorList>
            <person name="Lin S.-Y."/>
            <person name="Lee T.-H."/>
            <person name="Young C.-C."/>
        </authorList>
    </citation>
    <scope>NUCLEOTIDE SEQUENCE</scope>
    <source>
        <strain evidence="1">CC-SYL302</strain>
    </source>
</reference>
<dbReference type="SUPFAM" id="SSF51004">
    <property type="entry name" value="C-terminal (heme d1) domain of cytochrome cd1-nitrite reductase"/>
    <property type="match status" value="1"/>
</dbReference>
<dbReference type="PROSITE" id="PS51257">
    <property type="entry name" value="PROKAR_LIPOPROTEIN"/>
    <property type="match status" value="1"/>
</dbReference>
<dbReference type="PANTHER" id="PTHR47197">
    <property type="entry name" value="PROTEIN NIRF"/>
    <property type="match status" value="1"/>
</dbReference>
<accession>A0ABY6LZY1</accession>
<dbReference type="InterPro" id="IPR031815">
    <property type="entry name" value="DUF5074"/>
</dbReference>
<dbReference type="RefSeq" id="WP_264432249.1">
    <property type="nucleotide sequence ID" value="NZ_CP081495.1"/>
</dbReference>
<sequence>MKKIFGLALVASLLFSCSSDDNKSGNADGAVNYSEGIIVLNEGNFLSTNASVSWIDKGITAIKNNIYFDANQLELGDVAQSLAFSDDLVFIVVNNSNVVEVVNKKDFKKVTTITEQLNNPRYALVENGLLYVTNSNKTITVYNTNSFTLVKTITLDFAGELLVESNNKIYVGSNPYSAGKLAIINAATQAVENTIAFDASVKGLSEENGQVYVLTSGAITTIETITNNAVSKTNTFALAGANYLVEDRDNLYFTSNLGVYEISLAQLAQNASAKELFKVADGGWSALYGFNVIDGKVFTSDANAFTEESTITIYNTSGSVLATFKGGLGTNGFYQD</sequence>